<dbReference type="RefSeq" id="WP_070123063.1">
    <property type="nucleotide sequence ID" value="NZ_MAXD01000015.1"/>
</dbReference>
<reference evidence="1 2" key="1">
    <citation type="submission" date="2016-07" db="EMBL/GenBank/DDBJ databases">
        <title>Draft Genome Sequence of Bifidobacterium adolescentis strain Km 4.</title>
        <authorList>
            <person name="Danilenko V.N."/>
        </authorList>
    </citation>
    <scope>NUCLEOTIDE SEQUENCE [LARGE SCALE GENOMIC DNA]</scope>
    <source>
        <strain evidence="1 2">Km 4</strain>
    </source>
</reference>
<dbReference type="OrthoDB" id="10000570at2"/>
<evidence type="ECO:0000313" key="1">
    <source>
        <dbReference type="EMBL" id="OFA33650.1"/>
    </source>
</evidence>
<comment type="caution">
    <text evidence="1">The sequence shown here is derived from an EMBL/GenBank/DDBJ whole genome shotgun (WGS) entry which is preliminary data.</text>
</comment>
<evidence type="ECO:0000313" key="2">
    <source>
        <dbReference type="Proteomes" id="UP000175684"/>
    </source>
</evidence>
<organism evidence="1 2">
    <name type="scientific">Bifidobacterium adolescentis</name>
    <dbReference type="NCBI Taxonomy" id="1680"/>
    <lineage>
        <taxon>Bacteria</taxon>
        <taxon>Bacillati</taxon>
        <taxon>Actinomycetota</taxon>
        <taxon>Actinomycetes</taxon>
        <taxon>Bifidobacteriales</taxon>
        <taxon>Bifidobacteriaceae</taxon>
        <taxon>Bifidobacterium</taxon>
    </lineage>
</organism>
<dbReference type="Proteomes" id="UP000175684">
    <property type="component" value="Unassembled WGS sequence"/>
</dbReference>
<sequence>MDMYLDGRKVAPPTLTPLEKRLAACLAREEFGDSDCLPVITSRPDEWCGEGGFTRVELIEWPDRRQLGALLVSLQRKRLVVMDQDEMIEFVGNRLVRRPSTEVWFDCEVLEALARA</sequence>
<proteinExistence type="predicted"/>
<name>A0A1E7XXZ8_BIFAD</name>
<protein>
    <submittedName>
        <fullName evidence="1">Uncharacterized protein</fullName>
    </submittedName>
</protein>
<accession>A0A1E7XXZ8</accession>
<dbReference type="AlphaFoldDB" id="A0A1E7XXZ8"/>
<gene>
    <name evidence="1" type="ORF">BBK15_09905</name>
</gene>
<dbReference type="EMBL" id="MAXD01000015">
    <property type="protein sequence ID" value="OFA33650.1"/>
    <property type="molecule type" value="Genomic_DNA"/>
</dbReference>